<sequence>MVDCRGQPAAGGVPGRSLPRPGVPVGLGPLMALLSASGLRRTVEGRTLWQDLGLTVRAGESVAVTGPSGSGKSLLLRALAGLDPLEGGEVMYGGLPQSTWPMPQYRAQVTYLPQRPALDGGTVLDHLRRPFSLAAHRHRTFDVAAAEALLAALGREGAFLRLDTSTLSGGEGQLVALTRALLLDPAVLLLDEATASLDPEATRRAERLLLGWLGSAPRRALVWVSHDPAQRARVAPREVTLQPQAGTP</sequence>
<keyword evidence="1" id="KW-0547">Nucleotide-binding</keyword>
<dbReference type="Gene3D" id="3.40.50.300">
    <property type="entry name" value="P-loop containing nucleotide triphosphate hydrolases"/>
    <property type="match status" value="1"/>
</dbReference>
<geneLocation type="plasmid" evidence="5 6">
    <name>pDAETH-3</name>
</geneLocation>
<reference evidence="5" key="1">
    <citation type="submission" date="2022-07" db="EMBL/GenBank/DDBJ databases">
        <title>Complete Genome Sequence of the Radioresistant Bacterium Deinococcus aetherius ST0316, Isolated from the Air Dust collected in Lower Stratosphere above Japan.</title>
        <authorList>
            <person name="Satoh K."/>
            <person name="Hagiwara K."/>
            <person name="Katsumata K."/>
            <person name="Kubo A."/>
            <person name="Yokobori S."/>
            <person name="Yamagishi A."/>
            <person name="Oono Y."/>
            <person name="Narumi I."/>
        </authorList>
    </citation>
    <scope>NUCLEOTIDE SEQUENCE</scope>
    <source>
        <strain evidence="5">ST0316</strain>
        <plasmid evidence="5">pDAETH-3</plasmid>
    </source>
</reference>
<dbReference type="PANTHER" id="PTHR43119">
    <property type="entry name" value="ABC TRANSPORT PROTEIN ATP-BINDING COMPONENT-RELATED"/>
    <property type="match status" value="1"/>
</dbReference>
<keyword evidence="2 5" id="KW-0067">ATP-binding</keyword>
<keyword evidence="6" id="KW-1185">Reference proteome</keyword>
<dbReference type="PANTHER" id="PTHR43119:SF1">
    <property type="entry name" value="ABC TRANSPORTER DOMAIN-CONTAINING PROTEIN"/>
    <property type="match status" value="1"/>
</dbReference>
<dbReference type="EMBL" id="AP026563">
    <property type="protein sequence ID" value="BDP44563.1"/>
    <property type="molecule type" value="Genomic_DNA"/>
</dbReference>
<organism evidence="5 6">
    <name type="scientific">Deinococcus aetherius</name>
    <dbReference type="NCBI Taxonomy" id="200252"/>
    <lineage>
        <taxon>Bacteria</taxon>
        <taxon>Thermotogati</taxon>
        <taxon>Deinococcota</taxon>
        <taxon>Deinococci</taxon>
        <taxon>Deinococcales</taxon>
        <taxon>Deinococcaceae</taxon>
        <taxon>Deinococcus</taxon>
    </lineage>
</organism>
<dbReference type="InterPro" id="IPR003593">
    <property type="entry name" value="AAA+_ATPase"/>
</dbReference>
<gene>
    <name evidence="5" type="ORF">DAETH_45320</name>
</gene>
<dbReference type="PROSITE" id="PS50893">
    <property type="entry name" value="ABC_TRANSPORTER_2"/>
    <property type="match status" value="1"/>
</dbReference>
<evidence type="ECO:0000256" key="3">
    <source>
        <dbReference type="SAM" id="MobiDB-lite"/>
    </source>
</evidence>
<evidence type="ECO:0000313" key="5">
    <source>
        <dbReference type="EMBL" id="BDP44563.1"/>
    </source>
</evidence>
<proteinExistence type="predicted"/>
<dbReference type="Pfam" id="PF00005">
    <property type="entry name" value="ABC_tran"/>
    <property type="match status" value="1"/>
</dbReference>
<feature type="domain" description="ABC transporter" evidence="4">
    <location>
        <begin position="34"/>
        <end position="248"/>
    </location>
</feature>
<evidence type="ECO:0000313" key="6">
    <source>
        <dbReference type="Proteomes" id="UP001064971"/>
    </source>
</evidence>
<dbReference type="Proteomes" id="UP001064971">
    <property type="component" value="Plasmid pDAETH-3"/>
</dbReference>
<accession>A0ABM8AL66</accession>
<dbReference type="SUPFAM" id="SSF52540">
    <property type="entry name" value="P-loop containing nucleoside triphosphate hydrolases"/>
    <property type="match status" value="1"/>
</dbReference>
<evidence type="ECO:0000256" key="1">
    <source>
        <dbReference type="ARBA" id="ARBA00022741"/>
    </source>
</evidence>
<dbReference type="InterPro" id="IPR003439">
    <property type="entry name" value="ABC_transporter-like_ATP-bd"/>
</dbReference>
<name>A0ABM8AL66_9DEIO</name>
<dbReference type="GO" id="GO:0005524">
    <property type="term" value="F:ATP binding"/>
    <property type="evidence" value="ECO:0007669"/>
    <property type="project" value="UniProtKB-KW"/>
</dbReference>
<dbReference type="InterPro" id="IPR027417">
    <property type="entry name" value="P-loop_NTPase"/>
</dbReference>
<evidence type="ECO:0000256" key="2">
    <source>
        <dbReference type="ARBA" id="ARBA00022840"/>
    </source>
</evidence>
<dbReference type="SMART" id="SM00382">
    <property type="entry name" value="AAA"/>
    <property type="match status" value="1"/>
</dbReference>
<evidence type="ECO:0000259" key="4">
    <source>
        <dbReference type="PROSITE" id="PS50893"/>
    </source>
</evidence>
<feature type="region of interest" description="Disordered" evidence="3">
    <location>
        <begin position="1"/>
        <end position="21"/>
    </location>
</feature>
<keyword evidence="5" id="KW-0614">Plasmid</keyword>
<protein>
    <submittedName>
        <fullName evidence="5">ABC transporter ATP-binding protein</fullName>
    </submittedName>
</protein>